<dbReference type="Pfam" id="PF13561">
    <property type="entry name" value="adh_short_C2"/>
    <property type="match status" value="1"/>
</dbReference>
<dbReference type="SUPFAM" id="SSF51735">
    <property type="entry name" value="NAD(P)-binding Rossmann-fold domains"/>
    <property type="match status" value="1"/>
</dbReference>
<dbReference type="Gene3D" id="3.40.50.720">
    <property type="entry name" value="NAD(P)-binding Rossmann-like Domain"/>
    <property type="match status" value="1"/>
</dbReference>
<dbReference type="Proteomes" id="UP000006753">
    <property type="component" value="Unassembled WGS sequence"/>
</dbReference>
<comment type="similarity">
    <text evidence="1 3">Belongs to the short-chain dehydrogenases/reductases (SDR) family.</text>
</comment>
<dbReference type="STRING" id="1072389.K1XTV8"/>
<evidence type="ECO:0000256" key="2">
    <source>
        <dbReference type="ARBA" id="ARBA00023002"/>
    </source>
</evidence>
<proteinExistence type="inferred from homology"/>
<dbReference type="InterPro" id="IPR002347">
    <property type="entry name" value="SDR_fam"/>
</dbReference>
<organism evidence="4 5">
    <name type="scientific">Marssonina brunnea f. sp. multigermtubi (strain MB_m1)</name>
    <name type="common">Marssonina leaf spot fungus</name>
    <dbReference type="NCBI Taxonomy" id="1072389"/>
    <lineage>
        <taxon>Eukaryota</taxon>
        <taxon>Fungi</taxon>
        <taxon>Dikarya</taxon>
        <taxon>Ascomycota</taxon>
        <taxon>Pezizomycotina</taxon>
        <taxon>Leotiomycetes</taxon>
        <taxon>Helotiales</taxon>
        <taxon>Drepanopezizaceae</taxon>
        <taxon>Drepanopeziza</taxon>
    </lineage>
</organism>
<accession>K1XTV8</accession>
<evidence type="ECO:0000313" key="5">
    <source>
        <dbReference type="Proteomes" id="UP000006753"/>
    </source>
</evidence>
<sequence length="355" mass="38837">MFSLAKRENDILASVTQHPHNLRFPSVSRPRLYYLGVLEAGSTTSPDFVPSCLDSFYTQDPPSIYANNKKLECGATGIGLAVARQLILDGCRKIALVDFGTLNLLRAHNFLANEDRRGDKSPLEIVEISTQCSVESDVDNAIAVTVDIFGRIDICFNAAGMYGQTENLDNMDFDEINMVLGLQMKGMMLCEKAQIRQFLKQERRDVRSVPEVASSYEYGTVVADCRDRTGLPPMTRGSIVNVGSLSSNTKVRAILPYVNPKHGVLALTKADAVQYAKHGIRVNCICPAWISTNMPMLYDGGPPPPPVGSQAIMRAPMGRWGRPEEVAYMVCFLLSDKASFITGTSIDVDGGFGAL</sequence>
<dbReference type="InParanoid" id="K1XTV8"/>
<keyword evidence="2" id="KW-0560">Oxidoreductase</keyword>
<dbReference type="Pfam" id="PF00106">
    <property type="entry name" value="adh_short"/>
    <property type="match status" value="1"/>
</dbReference>
<keyword evidence="5" id="KW-1185">Reference proteome</keyword>
<dbReference type="HOGENOM" id="CLU_010194_2_10_1"/>
<evidence type="ECO:0000256" key="1">
    <source>
        <dbReference type="ARBA" id="ARBA00006484"/>
    </source>
</evidence>
<gene>
    <name evidence="4" type="ORF">MBM_06045</name>
</gene>
<dbReference type="PANTHER" id="PTHR24321">
    <property type="entry name" value="DEHYDROGENASES, SHORT CHAIN"/>
    <property type="match status" value="1"/>
</dbReference>
<dbReference type="EMBL" id="JH921440">
    <property type="protein sequence ID" value="EKD16034.1"/>
    <property type="molecule type" value="Genomic_DNA"/>
</dbReference>
<reference evidence="4 5" key="1">
    <citation type="journal article" date="2012" name="BMC Genomics">
        <title>Sequencing the genome of Marssonina brunnea reveals fungus-poplar co-evolution.</title>
        <authorList>
            <person name="Zhu S."/>
            <person name="Cao Y.-Z."/>
            <person name="Jiang C."/>
            <person name="Tan B.-Y."/>
            <person name="Wang Z."/>
            <person name="Feng S."/>
            <person name="Zhang L."/>
            <person name="Su X.-H."/>
            <person name="Brejova B."/>
            <person name="Vinar T."/>
            <person name="Xu M."/>
            <person name="Wang M.-X."/>
            <person name="Zhang S.-G."/>
            <person name="Huang M.-R."/>
            <person name="Wu R."/>
            <person name="Zhou Y."/>
        </authorList>
    </citation>
    <scope>NUCLEOTIDE SEQUENCE [LARGE SCALE GENOMIC DNA]</scope>
    <source>
        <strain evidence="4 5">MB_m1</strain>
    </source>
</reference>
<dbReference type="AlphaFoldDB" id="K1XTV8"/>
<dbReference type="InterPro" id="IPR036291">
    <property type="entry name" value="NAD(P)-bd_dom_sf"/>
</dbReference>
<evidence type="ECO:0000256" key="3">
    <source>
        <dbReference type="RuleBase" id="RU000363"/>
    </source>
</evidence>
<dbReference type="CDD" id="cd05233">
    <property type="entry name" value="SDR_c"/>
    <property type="match status" value="1"/>
</dbReference>
<evidence type="ECO:0000313" key="4">
    <source>
        <dbReference type="EMBL" id="EKD16034.1"/>
    </source>
</evidence>
<dbReference type="GO" id="GO:0016491">
    <property type="term" value="F:oxidoreductase activity"/>
    <property type="evidence" value="ECO:0007669"/>
    <property type="project" value="UniProtKB-KW"/>
</dbReference>
<dbReference type="KEGG" id="mbe:MBM_06045"/>
<dbReference type="OrthoDB" id="5840532at2759"/>
<dbReference type="PRINTS" id="PR00081">
    <property type="entry name" value="GDHRDH"/>
</dbReference>
<dbReference type="PANTHER" id="PTHR24321:SF12">
    <property type="entry name" value="SHORT-CHAIN DEHYDROGENASE_REDUCTASE FAMILY, PUTATIVE (AFU_ORTHOLOGUE AFUA_5G14340)-RELATED"/>
    <property type="match status" value="1"/>
</dbReference>
<dbReference type="PRINTS" id="PR00080">
    <property type="entry name" value="SDRFAMILY"/>
</dbReference>
<name>K1XTV8_MARBU</name>
<dbReference type="OMA" id="VSHGWIM"/>
<dbReference type="eggNOG" id="KOG0725">
    <property type="taxonomic scope" value="Eukaryota"/>
</dbReference>
<protein>
    <submittedName>
        <fullName evidence="4">2,5-dichloro-2,5-cyclohexadiene-1,4-diol dehydrogenase</fullName>
    </submittedName>
</protein>